<dbReference type="InterPro" id="IPR013786">
    <property type="entry name" value="AcylCoA_DH/ox_N"/>
</dbReference>
<dbReference type="Gene3D" id="1.20.140.10">
    <property type="entry name" value="Butyryl-CoA Dehydrogenase, subunit A, domain 3"/>
    <property type="match status" value="1"/>
</dbReference>
<proteinExistence type="predicted"/>
<dbReference type="InterPro" id="IPR009100">
    <property type="entry name" value="AcylCoA_DH/oxidase_NM_dom_sf"/>
</dbReference>
<dbReference type="SUPFAM" id="SSF56645">
    <property type="entry name" value="Acyl-CoA dehydrogenase NM domain-like"/>
    <property type="match status" value="1"/>
</dbReference>
<dbReference type="Gene3D" id="1.10.540.10">
    <property type="entry name" value="Acyl-CoA dehydrogenase/oxidase, N-terminal domain"/>
    <property type="match status" value="1"/>
</dbReference>
<feature type="domain" description="Acyl-CoA dehydrogenase C-terminal" evidence="3">
    <location>
        <begin position="257"/>
        <end position="376"/>
    </location>
</feature>
<evidence type="ECO:0000259" key="3">
    <source>
        <dbReference type="Pfam" id="PF08028"/>
    </source>
</evidence>
<name>A0A292GNR7_9HYPH</name>
<dbReference type="Pfam" id="PF02771">
    <property type="entry name" value="Acyl-CoA_dh_N"/>
    <property type="match status" value="1"/>
</dbReference>
<evidence type="ECO:0000313" key="4">
    <source>
        <dbReference type="EMBL" id="BBA74548.1"/>
    </source>
</evidence>
<dbReference type="GO" id="GO:0003995">
    <property type="term" value="F:acyl-CoA dehydrogenase activity"/>
    <property type="evidence" value="ECO:0007669"/>
    <property type="project" value="TreeGrafter"/>
</dbReference>
<dbReference type="InterPro" id="IPR037069">
    <property type="entry name" value="AcylCoA_DH/ox_N_sf"/>
</dbReference>
<dbReference type="EMBL" id="LC171369">
    <property type="protein sequence ID" value="BBA74548.1"/>
    <property type="molecule type" value="Genomic_DNA"/>
</dbReference>
<dbReference type="SUPFAM" id="SSF47203">
    <property type="entry name" value="Acyl-CoA dehydrogenase C-terminal domain-like"/>
    <property type="match status" value="1"/>
</dbReference>
<feature type="domain" description="Acyl-CoA dehydrogenase/oxidase N-terminal" evidence="2">
    <location>
        <begin position="22"/>
        <end position="100"/>
    </location>
</feature>
<protein>
    <submittedName>
        <fullName evidence="4">Putative pigment production hydroxylase</fullName>
    </submittedName>
</protein>
<dbReference type="PANTHER" id="PTHR43884">
    <property type="entry name" value="ACYL-COA DEHYDROGENASE"/>
    <property type="match status" value="1"/>
</dbReference>
<dbReference type="InterPro" id="IPR036250">
    <property type="entry name" value="AcylCo_DH-like_C"/>
</dbReference>
<reference evidence="4" key="1">
    <citation type="submission" date="2016-07" db="EMBL/GenBank/DDBJ databases">
        <title>Genomics reveals synergistic degradation of pyrene by five bacteria in a mangrove sediment-derived bacterial consortium.</title>
        <authorList>
            <person name="Wanapaisan P."/>
            <person name="Vejarano F."/>
            <person name="Chakraborty J."/>
            <person name="Shintani M."/>
            <person name="Muangchinda C."/>
            <person name="Laothamteep N."/>
            <person name="Suzuki-Minakuchi C."/>
            <person name="Inoue K."/>
            <person name="Nojiri H."/>
            <person name="Pinyakong O."/>
        </authorList>
    </citation>
    <scope>NUCLEOTIDE SEQUENCE</scope>
    <source>
        <strain evidence="4">PW1</strain>
    </source>
</reference>
<evidence type="ECO:0000259" key="2">
    <source>
        <dbReference type="Pfam" id="PF02771"/>
    </source>
</evidence>
<dbReference type="AlphaFoldDB" id="A0A292GNR7"/>
<dbReference type="Gene3D" id="2.40.110.10">
    <property type="entry name" value="Butyryl-CoA Dehydrogenase, subunit A, domain 2"/>
    <property type="match status" value="1"/>
</dbReference>
<dbReference type="InterPro" id="IPR013107">
    <property type="entry name" value="Acyl-CoA_DH_C"/>
</dbReference>
<evidence type="ECO:0000256" key="1">
    <source>
        <dbReference type="ARBA" id="ARBA00023002"/>
    </source>
</evidence>
<keyword evidence="1" id="KW-0560">Oxidoreductase</keyword>
<accession>A0A292GNR7</accession>
<dbReference type="Pfam" id="PF08028">
    <property type="entry name" value="Acyl-CoA_dh_2"/>
    <property type="match status" value="1"/>
</dbReference>
<dbReference type="PANTHER" id="PTHR43884:SF12">
    <property type="entry name" value="ISOVALERYL-COA DEHYDROGENASE, MITOCHONDRIAL-RELATED"/>
    <property type="match status" value="1"/>
</dbReference>
<organism evidence="4">
    <name type="scientific">Ochrobactrum sp. PW1</name>
    <dbReference type="NCBI Taxonomy" id="1882222"/>
    <lineage>
        <taxon>Bacteria</taxon>
        <taxon>Pseudomonadati</taxon>
        <taxon>Pseudomonadota</taxon>
        <taxon>Alphaproteobacteria</taxon>
        <taxon>Hyphomicrobiales</taxon>
        <taxon>Brucellaceae</taxon>
        <taxon>Brucella/Ochrobactrum group</taxon>
        <taxon>Ochrobactrum</taxon>
    </lineage>
</organism>
<dbReference type="GO" id="GO:0050660">
    <property type="term" value="F:flavin adenine dinucleotide binding"/>
    <property type="evidence" value="ECO:0007669"/>
    <property type="project" value="InterPro"/>
</dbReference>
<dbReference type="PIRSF" id="PIRSF016578">
    <property type="entry name" value="HsaA"/>
    <property type="match status" value="1"/>
</dbReference>
<sequence length="399" mass="43563">MASNAALVELPRSAAPQAVTKEELLERARALAPEIAALARETEQARKPLDSVIRKMDEAGLFTALTPKRWGGPELGLDTQLEIVEIISSACMSTGWITAFYIGHHIFACRFSEEAQAEVFANGPRCLLPASFNLLMDAKPVDGGWRLTGKATWGSGIMHADWVMVGGHSEDGNRVFLLPVKDVTVKDVWHVAGMAGTGSNDIYVEDVFVPAHRAVRQEEFVIGTTEGAQKLGNPMYTAPIMPLIYSEIIGIFSGGLRGAQTNFAETIKNRIRAVTAQVAAERPTTHIDIGQSFATLDAVEELARSVVRRTQALAASGDRSLAPRLELKALTGLTANMCRQAVNEMINRGGSSLFLSERPLQRFFRDINMIAIHAHWDCEIGYEQLGRNFIGLEPNNPLV</sequence>
<dbReference type="InterPro" id="IPR046373">
    <property type="entry name" value="Acyl-CoA_Oxase/DH_mid-dom_sf"/>
</dbReference>